<dbReference type="InParanoid" id="A0A671VQC4"/>
<dbReference type="InterPro" id="IPR008160">
    <property type="entry name" value="Collagen"/>
</dbReference>
<dbReference type="FunCoup" id="A0A671VQC4">
    <property type="interactions" value="904"/>
</dbReference>
<dbReference type="AlphaFoldDB" id="A0A671VQC4"/>
<evidence type="ECO:0000256" key="11">
    <source>
        <dbReference type="SAM" id="MobiDB-lite"/>
    </source>
</evidence>
<organism evidence="14 15">
    <name type="scientific">Sparus aurata</name>
    <name type="common">Gilthead sea bream</name>
    <dbReference type="NCBI Taxonomy" id="8175"/>
    <lineage>
        <taxon>Eukaryota</taxon>
        <taxon>Metazoa</taxon>
        <taxon>Chordata</taxon>
        <taxon>Craniata</taxon>
        <taxon>Vertebrata</taxon>
        <taxon>Euteleostomi</taxon>
        <taxon>Actinopterygii</taxon>
        <taxon>Neopterygii</taxon>
        <taxon>Teleostei</taxon>
        <taxon>Neoteleostei</taxon>
        <taxon>Acanthomorphata</taxon>
        <taxon>Eupercaria</taxon>
        <taxon>Spariformes</taxon>
        <taxon>Sparidae</taxon>
        <taxon>Sparus</taxon>
    </lineage>
</organism>
<proteinExistence type="inferred from homology"/>
<dbReference type="Proteomes" id="UP000472265">
    <property type="component" value="Chromosome 22"/>
</dbReference>
<feature type="domain" description="SRCR" evidence="13">
    <location>
        <begin position="445"/>
        <end position="545"/>
    </location>
</feature>
<dbReference type="PROSITE" id="PS50287">
    <property type="entry name" value="SRCR_2"/>
    <property type="match status" value="1"/>
</dbReference>
<dbReference type="Pfam" id="PF00530">
    <property type="entry name" value="SRCR"/>
    <property type="match status" value="1"/>
</dbReference>
<keyword evidence="5 9" id="KW-0472">Membrane</keyword>
<evidence type="ECO:0000256" key="12">
    <source>
        <dbReference type="SAM" id="Phobius"/>
    </source>
</evidence>
<keyword evidence="3 9" id="KW-0735">Signal-anchor</keyword>
<keyword evidence="7 9" id="KW-0675">Receptor</keyword>
<feature type="topological domain" description="Cytoplasmic" evidence="9">
    <location>
        <begin position="1"/>
        <end position="61"/>
    </location>
</feature>
<dbReference type="Gene3D" id="3.10.250.10">
    <property type="entry name" value="SRCR-like domain"/>
    <property type="match status" value="1"/>
</dbReference>
<keyword evidence="4 9" id="KW-1133">Transmembrane helix</keyword>
<keyword evidence="9" id="KW-0813">Transport</keyword>
<dbReference type="PANTHER" id="PTHR48071">
    <property type="entry name" value="SRCR DOMAIN-CONTAINING PROTEIN"/>
    <property type="match status" value="1"/>
</dbReference>
<reference evidence="14" key="2">
    <citation type="submission" date="2025-08" db="UniProtKB">
        <authorList>
            <consortium name="Ensembl"/>
        </authorList>
    </citation>
    <scope>IDENTIFICATION</scope>
</reference>
<dbReference type="InterPro" id="IPR034726">
    <property type="entry name" value="SCARA5"/>
</dbReference>
<dbReference type="HAMAP" id="MF_03070">
    <property type="entry name" value="SCARA5"/>
    <property type="match status" value="1"/>
</dbReference>
<keyword evidence="9" id="KW-0410">Iron transport</keyword>
<dbReference type="GO" id="GO:0004252">
    <property type="term" value="F:serine-type endopeptidase activity"/>
    <property type="evidence" value="ECO:0007669"/>
    <property type="project" value="TreeGrafter"/>
</dbReference>
<feature type="disulfide bond" evidence="10">
    <location>
        <begin position="470"/>
        <end position="534"/>
    </location>
</feature>
<feature type="disulfide bond" evidence="10">
    <location>
        <begin position="514"/>
        <end position="524"/>
    </location>
</feature>
<dbReference type="Ensembl" id="ENSSAUT00010029943.1">
    <property type="protein sequence ID" value="ENSSAUP00010028404.1"/>
    <property type="gene ID" value="ENSSAUG00010012213.1"/>
</dbReference>
<dbReference type="GO" id="GO:0006897">
    <property type="term" value="P:endocytosis"/>
    <property type="evidence" value="ECO:0007669"/>
    <property type="project" value="UniProtKB-UniRule"/>
</dbReference>
<feature type="compositionally biased region" description="Basic and acidic residues" evidence="11">
    <location>
        <begin position="368"/>
        <end position="391"/>
    </location>
</feature>
<feature type="region of interest" description="Disordered" evidence="11">
    <location>
        <begin position="303"/>
        <end position="323"/>
    </location>
</feature>
<feature type="topological domain" description="Extracellular" evidence="9">
    <location>
        <begin position="83"/>
        <end position="546"/>
    </location>
</feature>
<dbReference type="PRINTS" id="PR00258">
    <property type="entry name" value="SPERACTRCPTR"/>
</dbReference>
<dbReference type="InterPro" id="IPR001190">
    <property type="entry name" value="SRCR"/>
</dbReference>
<dbReference type="GO" id="GO:0005886">
    <property type="term" value="C:plasma membrane"/>
    <property type="evidence" value="ECO:0007669"/>
    <property type="project" value="UniProtKB-SubCell"/>
</dbReference>
<keyword evidence="15" id="KW-1185">Reference proteome</keyword>
<evidence type="ECO:0000313" key="14">
    <source>
        <dbReference type="Ensembl" id="ENSSAUP00010028404.1"/>
    </source>
</evidence>
<comment type="subcellular location">
    <subcellularLocation>
        <location evidence="9">Cell membrane</location>
        <topology evidence="9">Single-pass type II membrane protein</topology>
    </subcellularLocation>
    <subcellularLocation>
        <location evidence="1">Membrane</location>
        <topology evidence="1">Single-pass type II membrane protein</topology>
    </subcellularLocation>
</comment>
<dbReference type="SMART" id="SM00202">
    <property type="entry name" value="SR"/>
    <property type="match status" value="1"/>
</dbReference>
<keyword evidence="9" id="KW-0406">Ion transport</keyword>
<dbReference type="PANTHER" id="PTHR48071:SF24">
    <property type="entry name" value="DELETED IN MALIGNANT BRAIN TUMORS 1 PROTEIN-LIKE"/>
    <property type="match status" value="1"/>
</dbReference>
<dbReference type="Pfam" id="PF01391">
    <property type="entry name" value="Collagen"/>
    <property type="match status" value="1"/>
</dbReference>
<keyword evidence="2 9" id="KW-0812">Transmembrane</keyword>
<dbReference type="GO" id="GO:0034755">
    <property type="term" value="P:iron ion transmembrane transport"/>
    <property type="evidence" value="ECO:0007669"/>
    <property type="project" value="UniProtKB-UniRule"/>
</dbReference>
<keyword evidence="8" id="KW-0325">Glycoprotein</keyword>
<keyword evidence="9" id="KW-0408">Iron</keyword>
<dbReference type="OMA" id="LCDEVST"/>
<evidence type="ECO:0000313" key="15">
    <source>
        <dbReference type="Proteomes" id="UP000472265"/>
    </source>
</evidence>
<dbReference type="FunFam" id="3.10.250.10:FF:000011">
    <property type="entry name" value="Scavenger receptor class A member 5"/>
    <property type="match status" value="1"/>
</dbReference>
<evidence type="ECO:0000256" key="1">
    <source>
        <dbReference type="ARBA" id="ARBA00004606"/>
    </source>
</evidence>
<dbReference type="GeneTree" id="ENSGT00950000183074"/>
<evidence type="ECO:0000256" key="7">
    <source>
        <dbReference type="ARBA" id="ARBA00023170"/>
    </source>
</evidence>
<evidence type="ECO:0000256" key="6">
    <source>
        <dbReference type="ARBA" id="ARBA00023157"/>
    </source>
</evidence>
<comment type="subunit">
    <text evidence="9">Homotrimer.</text>
</comment>
<sequence>MENKAMYLSTYEERESGSMYEEAYDGHNLSKLNLCDEGSAKRRRKQDQCCSHLNSLSAIKYAIVSLYILVLLTIFGLCLAVSRSQVSSQRQEVLMENVTRMSERSRLLQQTLGEGSTQADLLENIWKLENLFQNHSDWLQRLEILIKGLEVELRSIQAHSLQSEGYLVQLDDRLSSLSSSTGRNMTGLNAEVSRASTWLRDQDILLRETSGQMSRLREKVDEVNWTVGAVNHTVSNDISIHHLKIQDLQIQISNITEDTSSLWVTHIHTEAQLRNEMEILNTITEDLRLKDWEHSLALKNLTILEGPPGPKGEKGDTGPLGPAGAPGLTGLRGFTGEKGIQGARGVKGPVGVDGAQGEKGDVGPTGPRGDRGERGFKGEKGDRGDRGEKTGSTKCIKALSCVRRHMKWQKQMCINASAYPYVCLHSLMRLLTNDCLFVAVEETLVRLVNGSGPHEGRVEVFHERRWGTVCDDVWDKNDGDVVCRMLGYRGATEVHKTGRFGQGTGLIWMDDVACAGTEDTIHQCKFSGWGKTNCGHMEDAGVTCAI</sequence>
<dbReference type="GO" id="GO:0006879">
    <property type="term" value="P:intracellular iron ion homeostasis"/>
    <property type="evidence" value="ECO:0007669"/>
    <property type="project" value="UniProtKB-UniRule"/>
</dbReference>
<feature type="transmembrane region" description="Helical" evidence="12">
    <location>
        <begin position="61"/>
        <end position="81"/>
    </location>
</feature>
<evidence type="ECO:0000259" key="13">
    <source>
        <dbReference type="PROSITE" id="PS50287"/>
    </source>
</evidence>
<comment type="similarity">
    <text evidence="9">Belongs to the SCARA5 family.</text>
</comment>
<evidence type="ECO:0000256" key="8">
    <source>
        <dbReference type="ARBA" id="ARBA00023180"/>
    </source>
</evidence>
<evidence type="ECO:0000256" key="3">
    <source>
        <dbReference type="ARBA" id="ARBA00022968"/>
    </source>
</evidence>
<protein>
    <recommendedName>
        <fullName evidence="9">Scavenger receptor class A member 5</fullName>
    </recommendedName>
</protein>
<evidence type="ECO:0000256" key="2">
    <source>
        <dbReference type="ARBA" id="ARBA00022692"/>
    </source>
</evidence>
<feature type="disulfide bond" evidence="10">
    <location>
        <begin position="483"/>
        <end position="544"/>
    </location>
</feature>
<comment type="function">
    <text evidence="9">Ferritin receptor that mediates non-transferrin-dependent delivery of iron. Mediates cellular uptake of ferritin-bound iron by stimulating ferritin endocytosis from the cell surface with consequent iron delivery within the cell. Delivery of iron to cells by ferritin is required for the development of specific cell types, suggesting the existence of cell type-specific mechanisms of iron traffic in organogenesis, which alternatively utilize transferrin or non-transferrin iron delivery pathways.</text>
</comment>
<reference evidence="14" key="1">
    <citation type="submission" date="2021-04" db="EMBL/GenBank/DDBJ databases">
        <authorList>
            <consortium name="Wellcome Sanger Institute Data Sharing"/>
        </authorList>
    </citation>
    <scope>NUCLEOTIDE SEQUENCE [LARGE SCALE GENOMIC DNA]</scope>
</reference>
<evidence type="ECO:0000256" key="9">
    <source>
        <dbReference type="HAMAP-Rule" id="MF_03070"/>
    </source>
</evidence>
<dbReference type="GO" id="GO:0070287">
    <property type="term" value="F:ferritin receptor activity"/>
    <property type="evidence" value="ECO:0007669"/>
    <property type="project" value="UniProtKB-UniRule"/>
</dbReference>
<dbReference type="PROSITE" id="PS00420">
    <property type="entry name" value="SRCR_1"/>
    <property type="match status" value="1"/>
</dbReference>
<keyword evidence="6 10" id="KW-1015">Disulfide bond</keyword>
<dbReference type="GO" id="GO:0031638">
    <property type="term" value="P:zymogen activation"/>
    <property type="evidence" value="ECO:0007669"/>
    <property type="project" value="TreeGrafter"/>
</dbReference>
<keyword evidence="9" id="KW-1003">Cell membrane</keyword>
<name>A0A671VQC4_SPAAU</name>
<evidence type="ECO:0000256" key="10">
    <source>
        <dbReference type="PROSITE-ProRule" id="PRU00196"/>
    </source>
</evidence>
<accession>A0A671VQC4</accession>
<evidence type="ECO:0000256" key="4">
    <source>
        <dbReference type="ARBA" id="ARBA00022989"/>
    </source>
</evidence>
<gene>
    <name evidence="9 14" type="primary">SCARA5</name>
    <name evidence="14" type="synonym">scara5</name>
</gene>
<dbReference type="SUPFAM" id="SSF56487">
    <property type="entry name" value="SRCR-like"/>
    <property type="match status" value="1"/>
</dbReference>
<reference evidence="14" key="3">
    <citation type="submission" date="2025-09" db="UniProtKB">
        <authorList>
            <consortium name="Ensembl"/>
        </authorList>
    </citation>
    <scope>IDENTIFICATION</scope>
</reference>
<dbReference type="InterPro" id="IPR036772">
    <property type="entry name" value="SRCR-like_dom_sf"/>
</dbReference>
<evidence type="ECO:0000256" key="5">
    <source>
        <dbReference type="ARBA" id="ARBA00023136"/>
    </source>
</evidence>
<feature type="region of interest" description="Disordered" evidence="11">
    <location>
        <begin position="342"/>
        <end position="391"/>
    </location>
</feature>